<sequence length="359" mass="39751">MDSLASISPQDSGKETKSDLAKRNDAVEGPKDEIAQLLNKALPIDNNEEMRREPEIVTLYELLDVAPHGRKLKNDLFSTFHGNTSVFQHYGKSSINRHLVDTVDSWIVEKEELAGETGGLRAASRGEYSSAIFSWSSANKDKKKLSSSQGKGHTSSSGDHGPRLSLNQALQKQANAGISEFLTQRRVQERSREIEKLASTKTVSITPSSFKVDPLLKFEAHALPKQKKQDAAKRQRQQQKKKNRLSNLFFWKGSSTSEKSHHEPKSPTPLKPAPEPIEIHANPVENYSPTHQHDQLSFEASMCESFGDNNSAFGEFESACASPPVIEATEAKSPIEAGPRGSNTFVMDSFTPLRPKKKC</sequence>
<feature type="compositionally biased region" description="Low complexity" evidence="1">
    <location>
        <begin position="146"/>
        <end position="158"/>
    </location>
</feature>
<feature type="compositionally biased region" description="Basic and acidic residues" evidence="1">
    <location>
        <begin position="221"/>
        <end position="233"/>
    </location>
</feature>
<evidence type="ECO:0000313" key="2">
    <source>
        <dbReference type="EMBL" id="SCV03536.1"/>
    </source>
</evidence>
<dbReference type="OrthoDB" id="4036613at2759"/>
<feature type="region of interest" description="Disordered" evidence="1">
    <location>
        <begin position="142"/>
        <end position="164"/>
    </location>
</feature>
<evidence type="ECO:0000256" key="1">
    <source>
        <dbReference type="SAM" id="MobiDB-lite"/>
    </source>
</evidence>
<feature type="compositionally biased region" description="Polar residues" evidence="1">
    <location>
        <begin position="1"/>
        <end position="11"/>
    </location>
</feature>
<feature type="compositionally biased region" description="Basic residues" evidence="1">
    <location>
        <begin position="234"/>
        <end position="244"/>
    </location>
</feature>
<feature type="region of interest" description="Disordered" evidence="1">
    <location>
        <begin position="1"/>
        <end position="29"/>
    </location>
</feature>
<keyword evidence="3" id="KW-1185">Reference proteome</keyword>
<feature type="region of interest" description="Disordered" evidence="1">
    <location>
        <begin position="332"/>
        <end position="359"/>
    </location>
</feature>
<accession>A0A1G4KG93</accession>
<proteinExistence type="predicted"/>
<feature type="region of interest" description="Disordered" evidence="1">
    <location>
        <begin position="221"/>
        <end position="275"/>
    </location>
</feature>
<name>A0A1G4KG93_9SACH</name>
<feature type="compositionally biased region" description="Pro residues" evidence="1">
    <location>
        <begin position="266"/>
        <end position="275"/>
    </location>
</feature>
<feature type="compositionally biased region" description="Basic and acidic residues" evidence="1">
    <location>
        <begin position="12"/>
        <end position="29"/>
    </location>
</feature>
<dbReference type="Proteomes" id="UP000191144">
    <property type="component" value="Chromosome H"/>
</dbReference>
<gene>
    <name evidence="2" type="ORF">LAME_0H11210G</name>
</gene>
<dbReference type="EMBL" id="LT598480">
    <property type="protein sequence ID" value="SCV03536.1"/>
    <property type="molecule type" value="Genomic_DNA"/>
</dbReference>
<evidence type="ECO:0000313" key="3">
    <source>
        <dbReference type="Proteomes" id="UP000191144"/>
    </source>
</evidence>
<dbReference type="AlphaFoldDB" id="A0A1G4KG93"/>
<protein>
    <submittedName>
        <fullName evidence="2">LAME_0H11210g1_1</fullName>
    </submittedName>
</protein>
<reference evidence="3" key="1">
    <citation type="submission" date="2016-03" db="EMBL/GenBank/DDBJ databases">
        <authorList>
            <person name="Devillers Hugo."/>
        </authorList>
    </citation>
    <scope>NUCLEOTIDE SEQUENCE [LARGE SCALE GENOMIC DNA]</scope>
</reference>
<organism evidence="2 3">
    <name type="scientific">Lachancea meyersii CBS 8951</name>
    <dbReference type="NCBI Taxonomy" id="1266667"/>
    <lineage>
        <taxon>Eukaryota</taxon>
        <taxon>Fungi</taxon>
        <taxon>Dikarya</taxon>
        <taxon>Ascomycota</taxon>
        <taxon>Saccharomycotina</taxon>
        <taxon>Saccharomycetes</taxon>
        <taxon>Saccharomycetales</taxon>
        <taxon>Saccharomycetaceae</taxon>
        <taxon>Lachancea</taxon>
    </lineage>
</organism>